<evidence type="ECO:0000256" key="1">
    <source>
        <dbReference type="SAM" id="MobiDB-lite"/>
    </source>
</evidence>
<keyword evidence="3" id="KW-1185">Reference proteome</keyword>
<organism evidence="2 3">
    <name type="scientific">Astrephomene gubernaculifera</name>
    <dbReference type="NCBI Taxonomy" id="47775"/>
    <lineage>
        <taxon>Eukaryota</taxon>
        <taxon>Viridiplantae</taxon>
        <taxon>Chlorophyta</taxon>
        <taxon>core chlorophytes</taxon>
        <taxon>Chlorophyceae</taxon>
        <taxon>CS clade</taxon>
        <taxon>Chlamydomonadales</taxon>
        <taxon>Astrephomenaceae</taxon>
        <taxon>Astrephomene</taxon>
    </lineage>
</organism>
<proteinExistence type="predicted"/>
<dbReference type="Proteomes" id="UP001054857">
    <property type="component" value="Unassembled WGS sequence"/>
</dbReference>
<feature type="compositionally biased region" description="Gly residues" evidence="1">
    <location>
        <begin position="13"/>
        <end position="25"/>
    </location>
</feature>
<evidence type="ECO:0000313" key="2">
    <source>
        <dbReference type="EMBL" id="GFR53149.1"/>
    </source>
</evidence>
<feature type="non-terminal residue" evidence="2">
    <location>
        <position position="1"/>
    </location>
</feature>
<dbReference type="EMBL" id="BMAR01000093">
    <property type="protein sequence ID" value="GFR53149.1"/>
    <property type="molecule type" value="Genomic_DNA"/>
</dbReference>
<dbReference type="AlphaFoldDB" id="A0AAD3HTE8"/>
<feature type="region of interest" description="Disordered" evidence="1">
    <location>
        <begin position="1"/>
        <end position="29"/>
    </location>
</feature>
<gene>
    <name evidence="2" type="ORF">Agub_g15869</name>
</gene>
<reference evidence="2 3" key="1">
    <citation type="journal article" date="2021" name="Sci. Rep.">
        <title>Genome sequencing of the multicellular alga Astrephomene provides insights into convergent evolution of germ-soma differentiation.</title>
        <authorList>
            <person name="Yamashita S."/>
            <person name="Yamamoto K."/>
            <person name="Matsuzaki R."/>
            <person name="Suzuki S."/>
            <person name="Yamaguchi H."/>
            <person name="Hirooka S."/>
            <person name="Minakuchi Y."/>
            <person name="Miyagishima S."/>
            <person name="Kawachi M."/>
            <person name="Toyoda A."/>
            <person name="Nozaki H."/>
        </authorList>
    </citation>
    <scope>NUCLEOTIDE SEQUENCE [LARGE SCALE GENOMIC DNA]</scope>
    <source>
        <strain evidence="2 3">NIES-4017</strain>
    </source>
</reference>
<sequence>RAQAGSEAAVAAAGGGTGTAGGGGSSSRPCRTLAQALTLLDIRLRCGLMTEAFMLIRQHTADLAAAAAAAAGRSEAPAAAAAAVVGAHAGGSGGAEVAEHTG</sequence>
<protein>
    <submittedName>
        <fullName evidence="2">Uncharacterized protein</fullName>
    </submittedName>
</protein>
<evidence type="ECO:0000313" key="3">
    <source>
        <dbReference type="Proteomes" id="UP001054857"/>
    </source>
</evidence>
<name>A0AAD3HTE8_9CHLO</name>
<feature type="compositionally biased region" description="Low complexity" evidence="1">
    <location>
        <begin position="1"/>
        <end position="12"/>
    </location>
</feature>
<feature type="non-terminal residue" evidence="2">
    <location>
        <position position="102"/>
    </location>
</feature>
<accession>A0AAD3HTE8</accession>
<comment type="caution">
    <text evidence="2">The sequence shown here is derived from an EMBL/GenBank/DDBJ whole genome shotgun (WGS) entry which is preliminary data.</text>
</comment>